<dbReference type="SMART" id="SM00421">
    <property type="entry name" value="HTH_LUXR"/>
    <property type="match status" value="1"/>
</dbReference>
<dbReference type="GO" id="GO:0003677">
    <property type="term" value="F:DNA binding"/>
    <property type="evidence" value="ECO:0007669"/>
    <property type="project" value="UniProtKB-KW"/>
</dbReference>
<comment type="caution">
    <text evidence="4">The sequence shown here is derived from an EMBL/GenBank/DDBJ whole genome shotgun (WGS) entry which is preliminary data.</text>
</comment>
<keyword evidence="1 4" id="KW-0238">DNA-binding</keyword>
<dbReference type="InterPro" id="IPR000792">
    <property type="entry name" value="Tscrpt_reg_LuxR_C"/>
</dbReference>
<dbReference type="GO" id="GO:0006355">
    <property type="term" value="P:regulation of DNA-templated transcription"/>
    <property type="evidence" value="ECO:0007669"/>
    <property type="project" value="InterPro"/>
</dbReference>
<dbReference type="GO" id="GO:0000160">
    <property type="term" value="P:phosphorelay signal transduction system"/>
    <property type="evidence" value="ECO:0007669"/>
    <property type="project" value="InterPro"/>
</dbReference>
<dbReference type="PROSITE" id="PS50110">
    <property type="entry name" value="RESPONSE_REGULATORY"/>
    <property type="match status" value="1"/>
</dbReference>
<dbReference type="Gene3D" id="3.40.50.2300">
    <property type="match status" value="1"/>
</dbReference>
<dbReference type="InterPro" id="IPR016032">
    <property type="entry name" value="Sig_transdc_resp-reg_C-effctor"/>
</dbReference>
<sequence length="202" mass="21815">MLRVAVTDPFPLFRHGVRMALAEAGFDAESPTDLLTWARIDEPRLLLFTVRTAQDWDLLSELCQARAGTTVIAVLEDASMPASVRALNAGAAGILPRDATLPTMREVVGAAARGDSLVPTSVLRALTERQPAGEPATAAGHPSTAEREWLSLLARGDNVATVAARAGYSERMMFRLLRDLYTKIGAANRTEAMIMARDEGWV</sequence>
<protein>
    <submittedName>
        <fullName evidence="4">DNA-binding response regulator</fullName>
    </submittedName>
</protein>
<evidence type="ECO:0000259" key="3">
    <source>
        <dbReference type="PROSITE" id="PS50110"/>
    </source>
</evidence>
<dbReference type="Proteomes" id="UP000607311">
    <property type="component" value="Unassembled WGS sequence"/>
</dbReference>
<keyword evidence="5" id="KW-1185">Reference proteome</keyword>
<dbReference type="SUPFAM" id="SSF46894">
    <property type="entry name" value="C-terminal effector domain of the bipartite response regulators"/>
    <property type="match status" value="1"/>
</dbReference>
<comment type="caution">
    <text evidence="2">Lacks conserved residue(s) required for the propagation of feature annotation.</text>
</comment>
<gene>
    <name evidence="4" type="ORF">Vse01_42170</name>
</gene>
<accession>A0A9W5USN7</accession>
<reference evidence="4" key="1">
    <citation type="submission" date="2021-01" db="EMBL/GenBank/DDBJ databases">
        <title>Whole genome shotgun sequence of Verrucosispora sediminis NBRC 107745.</title>
        <authorList>
            <person name="Komaki H."/>
            <person name="Tamura T."/>
        </authorList>
    </citation>
    <scope>NUCLEOTIDE SEQUENCE</scope>
    <source>
        <strain evidence="4">NBRC 107745</strain>
    </source>
</reference>
<dbReference type="InterPro" id="IPR011006">
    <property type="entry name" value="CheY-like_superfamily"/>
</dbReference>
<feature type="domain" description="Response regulatory" evidence="3">
    <location>
        <begin position="3"/>
        <end position="112"/>
    </location>
</feature>
<name>A0A9W5USN7_9ACTN</name>
<dbReference type="AlphaFoldDB" id="A0A9W5USN7"/>
<proteinExistence type="predicted"/>
<organism evidence="4 5">
    <name type="scientific">Micromonospora sediminimaris</name>
    <dbReference type="NCBI Taxonomy" id="547162"/>
    <lineage>
        <taxon>Bacteria</taxon>
        <taxon>Bacillati</taxon>
        <taxon>Actinomycetota</taxon>
        <taxon>Actinomycetes</taxon>
        <taxon>Micromonosporales</taxon>
        <taxon>Micromonosporaceae</taxon>
        <taxon>Micromonospora</taxon>
    </lineage>
</organism>
<dbReference type="PANTHER" id="PTHR43214">
    <property type="entry name" value="TWO-COMPONENT RESPONSE REGULATOR"/>
    <property type="match status" value="1"/>
</dbReference>
<evidence type="ECO:0000313" key="5">
    <source>
        <dbReference type="Proteomes" id="UP000607311"/>
    </source>
</evidence>
<evidence type="ECO:0000256" key="2">
    <source>
        <dbReference type="PROSITE-ProRule" id="PRU00169"/>
    </source>
</evidence>
<evidence type="ECO:0000313" key="4">
    <source>
        <dbReference type="EMBL" id="GIJ35069.1"/>
    </source>
</evidence>
<dbReference type="InterPro" id="IPR001789">
    <property type="entry name" value="Sig_transdc_resp-reg_receiver"/>
</dbReference>
<evidence type="ECO:0000256" key="1">
    <source>
        <dbReference type="ARBA" id="ARBA00023125"/>
    </source>
</evidence>
<dbReference type="SUPFAM" id="SSF52172">
    <property type="entry name" value="CheY-like"/>
    <property type="match status" value="1"/>
</dbReference>
<dbReference type="InterPro" id="IPR039420">
    <property type="entry name" value="WalR-like"/>
</dbReference>
<dbReference type="EMBL" id="BOPD01000026">
    <property type="protein sequence ID" value="GIJ35069.1"/>
    <property type="molecule type" value="Genomic_DNA"/>
</dbReference>